<accession>A0A485KR00</accession>
<evidence type="ECO:0000313" key="1">
    <source>
        <dbReference type="EMBL" id="KAF0699085.1"/>
    </source>
</evidence>
<dbReference type="Pfam" id="PF12796">
    <property type="entry name" value="Ank_2"/>
    <property type="match status" value="1"/>
</dbReference>
<evidence type="ECO:0000313" key="2">
    <source>
        <dbReference type="EMBL" id="VFT87195.1"/>
    </source>
</evidence>
<reference evidence="1" key="2">
    <citation type="submission" date="2019-06" db="EMBL/GenBank/DDBJ databases">
        <title>Genomics analysis of Aphanomyces spp. identifies a new class of oomycete effector associated with host adaptation.</title>
        <authorList>
            <person name="Gaulin E."/>
        </authorList>
    </citation>
    <scope>NUCLEOTIDE SEQUENCE</scope>
    <source>
        <strain evidence="1">CBS 578.67</strain>
    </source>
</reference>
<sequence length="692" mass="75979">MQSAAATQVLLTSSLVTQVVSFQDGLFLDLRRRFAEAKHIITCSLGFGTSHLYVLPPSFRAVPGALDQSRLPASSLMLHADHVDIRLPLHLAIVEGELGIVTRILACRPAWLTADALHCAVLHSRVDIVEHLVNLERCRRGPDDHVLFSSLPARCGSEAYAIDVAAASSTLEMVAFLHEHKVGTCSPSAMDEAAKRGHLAMVHYLHDHRDEGCTTAAMDFAAAYGHVEVAQFLHVHRPEGCSPYTLSTAAVHDQVEMVRFLLANYPWSAMRVVGACNSAANKFNVVDYLRHEIPRDAPGIEECVASMNHDALLGFVCKTSNLDLLQWVVEDRGVPLKLTKLLATDNLLVVEYLLAMAPQVVNCICPTTIQVAQSMLTKGHVIETGSLNLLCQSNQNQTVLQYIHEMCPEANFTPDAIDTAAAFGQLEIVRFLHQTRTEGCTTAAMDMAAANGFDDVVRFLHENRTEGCTTKAMDQAARNGHLETLQFLHLHRHEGCTTQALDDAASYSGRLDIVQFLHENRHEGCTSKAMEGACCRFPAIVEYLLAHRSEGCTPQALVNAVENGWLQIVQCLLQHCPELDDTQAMVAAAKRGFVAAMKLLVSHRETCTLKASWKECIAAAMNGRAYFAIEWLWKTLADIQSRDERVGLAITLLEWSPGSSWGEAPCAWKPWPTIRSQVALDRSNLVTGTSGP</sequence>
<evidence type="ECO:0000313" key="3">
    <source>
        <dbReference type="Proteomes" id="UP000332933"/>
    </source>
</evidence>
<dbReference type="Proteomes" id="UP000332933">
    <property type="component" value="Unassembled WGS sequence"/>
</dbReference>
<dbReference type="PANTHER" id="PTHR46586">
    <property type="entry name" value="ANKYRIN REPEAT-CONTAINING PROTEIN"/>
    <property type="match status" value="1"/>
</dbReference>
<gene>
    <name evidence="2" type="primary">Aste57867_10321</name>
    <name evidence="1" type="ORF">As57867_010281</name>
    <name evidence="2" type="ORF">ASTE57867_10321</name>
</gene>
<name>A0A485KR00_9STRA</name>
<keyword evidence="3" id="KW-1185">Reference proteome</keyword>
<dbReference type="EMBL" id="VJMH01005198">
    <property type="protein sequence ID" value="KAF0699085.1"/>
    <property type="molecule type" value="Genomic_DNA"/>
</dbReference>
<protein>
    <submittedName>
        <fullName evidence="2">Aste57867_10321 protein</fullName>
    </submittedName>
</protein>
<dbReference type="PANTHER" id="PTHR46586:SF3">
    <property type="entry name" value="ANKYRIN REPEAT-CONTAINING PROTEIN"/>
    <property type="match status" value="1"/>
</dbReference>
<dbReference type="Pfam" id="PF13637">
    <property type="entry name" value="Ank_4"/>
    <property type="match status" value="1"/>
</dbReference>
<organism evidence="2 3">
    <name type="scientific">Aphanomyces stellatus</name>
    <dbReference type="NCBI Taxonomy" id="120398"/>
    <lineage>
        <taxon>Eukaryota</taxon>
        <taxon>Sar</taxon>
        <taxon>Stramenopiles</taxon>
        <taxon>Oomycota</taxon>
        <taxon>Saprolegniomycetes</taxon>
        <taxon>Saprolegniales</taxon>
        <taxon>Verrucalvaceae</taxon>
        <taxon>Aphanomyces</taxon>
    </lineage>
</organism>
<dbReference type="InterPro" id="IPR002110">
    <property type="entry name" value="Ankyrin_rpt"/>
</dbReference>
<dbReference type="InterPro" id="IPR052050">
    <property type="entry name" value="SecEffector_AnkRepeat"/>
</dbReference>
<proteinExistence type="predicted"/>
<reference evidence="2 3" key="1">
    <citation type="submission" date="2019-03" db="EMBL/GenBank/DDBJ databases">
        <authorList>
            <person name="Gaulin E."/>
            <person name="Dumas B."/>
        </authorList>
    </citation>
    <scope>NUCLEOTIDE SEQUENCE [LARGE SCALE GENOMIC DNA]</scope>
    <source>
        <strain evidence="2">CBS 568.67</strain>
    </source>
</reference>
<dbReference type="InterPro" id="IPR036770">
    <property type="entry name" value="Ankyrin_rpt-contain_sf"/>
</dbReference>
<dbReference type="Gene3D" id="1.25.40.20">
    <property type="entry name" value="Ankyrin repeat-containing domain"/>
    <property type="match status" value="3"/>
</dbReference>
<dbReference type="AlphaFoldDB" id="A0A485KR00"/>
<dbReference type="EMBL" id="CAADRA010005219">
    <property type="protein sequence ID" value="VFT87195.1"/>
    <property type="molecule type" value="Genomic_DNA"/>
</dbReference>
<dbReference type="SUPFAM" id="SSF48403">
    <property type="entry name" value="Ankyrin repeat"/>
    <property type="match status" value="2"/>
</dbReference>